<reference evidence="1 2" key="1">
    <citation type="submission" date="2020-08" db="EMBL/GenBank/DDBJ databases">
        <title>Bridging the membrane lipid divide: bacteria of the FCB group superphylum have the potential to synthesize archaeal ether lipids.</title>
        <authorList>
            <person name="Villanueva L."/>
            <person name="Von Meijenfeldt F.A.B."/>
            <person name="Westbye A.B."/>
            <person name="Yadav S."/>
            <person name="Hopmans E.C."/>
            <person name="Dutilh B.E."/>
            <person name="Sinninghe Damste J.S."/>
        </authorList>
    </citation>
    <scope>NUCLEOTIDE SEQUENCE [LARGE SCALE GENOMIC DNA]</scope>
    <source>
        <strain evidence="1">NIOZ-UU30</strain>
    </source>
</reference>
<feature type="non-terminal residue" evidence="1">
    <location>
        <position position="70"/>
    </location>
</feature>
<dbReference type="InterPro" id="IPR018669">
    <property type="entry name" value="Toxin_HigB"/>
</dbReference>
<dbReference type="GO" id="GO:0003723">
    <property type="term" value="F:RNA binding"/>
    <property type="evidence" value="ECO:0007669"/>
    <property type="project" value="InterPro"/>
</dbReference>
<comment type="caution">
    <text evidence="1">The sequence shown here is derived from an EMBL/GenBank/DDBJ whole genome shotgun (WGS) entry which is preliminary data.</text>
</comment>
<accession>A0A8J6NQJ4</accession>
<organism evidence="1 2">
    <name type="scientific">Candidatus Desulfatibia profunda</name>
    <dbReference type="NCBI Taxonomy" id="2841695"/>
    <lineage>
        <taxon>Bacteria</taxon>
        <taxon>Pseudomonadati</taxon>
        <taxon>Thermodesulfobacteriota</taxon>
        <taxon>Desulfobacteria</taxon>
        <taxon>Desulfobacterales</taxon>
        <taxon>Desulfobacterales incertae sedis</taxon>
        <taxon>Candidatus Desulfatibia</taxon>
    </lineage>
</organism>
<gene>
    <name evidence="1" type="ORF">H8E23_03355</name>
</gene>
<name>A0A8J6NQJ4_9BACT</name>
<proteinExistence type="predicted"/>
<dbReference type="AlphaFoldDB" id="A0A8J6NQJ4"/>
<evidence type="ECO:0000313" key="2">
    <source>
        <dbReference type="Proteomes" id="UP000603434"/>
    </source>
</evidence>
<dbReference type="GO" id="GO:0004519">
    <property type="term" value="F:endonuclease activity"/>
    <property type="evidence" value="ECO:0007669"/>
    <property type="project" value="InterPro"/>
</dbReference>
<dbReference type="EMBL" id="JACNJH010000089">
    <property type="protein sequence ID" value="MBC8360424.1"/>
    <property type="molecule type" value="Genomic_DNA"/>
</dbReference>
<dbReference type="Pfam" id="PF09907">
    <property type="entry name" value="HigB_toxin"/>
    <property type="match status" value="1"/>
</dbReference>
<dbReference type="GO" id="GO:0110001">
    <property type="term" value="C:toxin-antitoxin complex"/>
    <property type="evidence" value="ECO:0007669"/>
    <property type="project" value="InterPro"/>
</dbReference>
<dbReference type="Proteomes" id="UP000603434">
    <property type="component" value="Unassembled WGS sequence"/>
</dbReference>
<evidence type="ECO:0000313" key="1">
    <source>
        <dbReference type="EMBL" id="MBC8360424.1"/>
    </source>
</evidence>
<sequence>MHIISRKRLLEFAKKHPDCSAALESWYRIVKRTDFNSFAELRQTFPSADKVGNLTVFNIGGNKARLIAAI</sequence>
<protein>
    <submittedName>
        <fullName evidence="1">Type II toxin-antitoxin system HigB family toxin</fullName>
    </submittedName>
</protein>